<comment type="caution">
    <text evidence="7">The sequence shown here is derived from an EMBL/GenBank/DDBJ whole genome shotgun (WGS) entry which is preliminary data.</text>
</comment>
<dbReference type="CDD" id="cd16331">
    <property type="entry name" value="YjgA-like"/>
    <property type="match status" value="1"/>
</dbReference>
<evidence type="ECO:0000256" key="5">
    <source>
        <dbReference type="HAMAP-Rule" id="MF_00765"/>
    </source>
</evidence>
<keyword evidence="8" id="KW-1185">Reference proteome</keyword>
<evidence type="ECO:0000313" key="7">
    <source>
        <dbReference type="EMBL" id="MFK7160986.1"/>
    </source>
</evidence>
<dbReference type="PIRSF" id="PIRSF016183">
    <property type="entry name" value="UCP016183"/>
    <property type="match status" value="1"/>
</dbReference>
<comment type="subcellular location">
    <subcellularLocation>
        <location evidence="5">Cytoplasm</location>
    </subcellularLocation>
    <text evidence="5">Associates with late stage pre-50S ribosomal subunits.</text>
</comment>
<dbReference type="InterPro" id="IPR023153">
    <property type="entry name" value="DarP_sf"/>
</dbReference>
<keyword evidence="4 5" id="KW-0694">RNA-binding</keyword>
<proteinExistence type="inferred from homology"/>
<dbReference type="PANTHER" id="PTHR38101:SF1">
    <property type="entry name" value="UPF0307 PROTEIN YJGA"/>
    <property type="match status" value="1"/>
</dbReference>
<dbReference type="Pfam" id="PF04751">
    <property type="entry name" value="DarP"/>
    <property type="match status" value="1"/>
</dbReference>
<dbReference type="HAMAP" id="MF_00765">
    <property type="entry name" value="DarP"/>
    <property type="match status" value="1"/>
</dbReference>
<evidence type="ECO:0000256" key="4">
    <source>
        <dbReference type="ARBA" id="ARBA00022884"/>
    </source>
</evidence>
<dbReference type="SUPFAM" id="SSF158710">
    <property type="entry name" value="PSPTO4464-like"/>
    <property type="match status" value="1"/>
</dbReference>
<comment type="similarity">
    <text evidence="5">Belongs to the DarP family.</text>
</comment>
<dbReference type="Gene3D" id="1.10.60.30">
    <property type="entry name" value="PSPTO4464-like domains"/>
    <property type="match status" value="2"/>
</dbReference>
<dbReference type="NCBIfam" id="NF003593">
    <property type="entry name" value="PRK05255.1-1"/>
    <property type="match status" value="1"/>
</dbReference>
<evidence type="ECO:0000256" key="2">
    <source>
        <dbReference type="ARBA" id="ARBA00022517"/>
    </source>
</evidence>
<feature type="compositionally biased region" description="Basic and acidic residues" evidence="6">
    <location>
        <begin position="7"/>
        <end position="21"/>
    </location>
</feature>
<accession>A0ABW8PYC8</accession>
<evidence type="ECO:0000256" key="1">
    <source>
        <dbReference type="ARBA" id="ARBA00022490"/>
    </source>
</evidence>
<keyword evidence="2 5" id="KW-0690">Ribosome biogenesis</keyword>
<keyword evidence="1 5" id="KW-0963">Cytoplasm</keyword>
<dbReference type="Proteomes" id="UP001621714">
    <property type="component" value="Unassembled WGS sequence"/>
</dbReference>
<sequence length="172" mass="20139">MSAPQQDTHEDSGPSKSELKRQALALQDLGKKLLDLNKEQLKQLPLDDLLLETLREYHRISSHEARRRLLQRIGKLLRSADHERIQLGVDRFDASSDAYAQHFQQLEHWRERLITEDSALQEFVALWPECEVQLLRQLIRNARKERAEGKPPAQARKIFRLLRDLAEKPQPL</sequence>
<reference evidence="7 8" key="1">
    <citation type="submission" date="2024-02" db="EMBL/GenBank/DDBJ databases">
        <title>Marinospirillum sp. MEB 164 isolated from Lonar lake sediment.</title>
        <authorList>
            <person name="Joshi A."/>
            <person name="Thite S."/>
        </authorList>
    </citation>
    <scope>NUCLEOTIDE SEQUENCE [LARGE SCALE GENOMIC DNA]</scope>
    <source>
        <strain evidence="7 8">MEB164</strain>
    </source>
</reference>
<dbReference type="EMBL" id="JBANFI010000004">
    <property type="protein sequence ID" value="MFK7160986.1"/>
    <property type="molecule type" value="Genomic_DNA"/>
</dbReference>
<organism evidence="7 8">
    <name type="scientific">Marinospirillum alkalitolerans</name>
    <dbReference type="NCBI Taxonomy" id="3123374"/>
    <lineage>
        <taxon>Bacteria</taxon>
        <taxon>Pseudomonadati</taxon>
        <taxon>Pseudomonadota</taxon>
        <taxon>Gammaproteobacteria</taxon>
        <taxon>Oceanospirillales</taxon>
        <taxon>Oceanospirillaceae</taxon>
        <taxon>Marinospirillum</taxon>
    </lineage>
</organism>
<feature type="region of interest" description="Disordered" evidence="6">
    <location>
        <begin position="1"/>
        <end position="21"/>
    </location>
</feature>
<protein>
    <recommendedName>
        <fullName evidence="5">Dual-action ribosomal maturation protein DarP</fullName>
    </recommendedName>
    <alternativeName>
        <fullName evidence="5">Large ribosomal subunit assembly factor DarP</fullName>
    </alternativeName>
</protein>
<evidence type="ECO:0000256" key="3">
    <source>
        <dbReference type="ARBA" id="ARBA00022730"/>
    </source>
</evidence>
<dbReference type="RefSeq" id="WP_405339230.1">
    <property type="nucleotide sequence ID" value="NZ_JBANFI010000004.1"/>
</dbReference>
<dbReference type="InterPro" id="IPR006839">
    <property type="entry name" value="DarP"/>
</dbReference>
<dbReference type="PANTHER" id="PTHR38101">
    <property type="entry name" value="UPF0307 PROTEIN YJGA"/>
    <property type="match status" value="1"/>
</dbReference>
<gene>
    <name evidence="7" type="primary">yjgA</name>
    <name evidence="5" type="synonym">darP</name>
    <name evidence="7" type="ORF">V6U78_08055</name>
</gene>
<evidence type="ECO:0000313" key="8">
    <source>
        <dbReference type="Proteomes" id="UP001621714"/>
    </source>
</evidence>
<keyword evidence="3 5" id="KW-0699">rRNA-binding</keyword>
<evidence type="ECO:0000256" key="6">
    <source>
        <dbReference type="SAM" id="MobiDB-lite"/>
    </source>
</evidence>
<comment type="function">
    <text evidence="5">Member of a network of 50S ribosomal subunit biogenesis factors which assembles along the 30S-50S interface, preventing incorrect 23S rRNA structures from forming. Promotes peptidyl transferase center (PTC) maturation.</text>
</comment>
<name>A0ABW8PYC8_9GAMM</name>